<dbReference type="AlphaFoldDB" id="A0A1Y1HIT7"/>
<protein>
    <submittedName>
        <fullName evidence="4">LysM domain containing protein</fullName>
    </submittedName>
</protein>
<feature type="domain" description="LysM" evidence="3">
    <location>
        <begin position="27"/>
        <end position="73"/>
    </location>
</feature>
<name>A0A1Y1HIT7_KLENI</name>
<reference evidence="4 5" key="1">
    <citation type="journal article" date="2014" name="Nat. Commun.">
        <title>Klebsormidium flaccidum genome reveals primary factors for plant terrestrial adaptation.</title>
        <authorList>
            <person name="Hori K."/>
            <person name="Maruyama F."/>
            <person name="Fujisawa T."/>
            <person name="Togashi T."/>
            <person name="Yamamoto N."/>
            <person name="Seo M."/>
            <person name="Sato S."/>
            <person name="Yamada T."/>
            <person name="Mori H."/>
            <person name="Tajima N."/>
            <person name="Moriyama T."/>
            <person name="Ikeuchi M."/>
            <person name="Watanabe M."/>
            <person name="Wada H."/>
            <person name="Kobayashi K."/>
            <person name="Saito M."/>
            <person name="Masuda T."/>
            <person name="Sasaki-Sekimoto Y."/>
            <person name="Mashiguchi K."/>
            <person name="Awai K."/>
            <person name="Shimojima M."/>
            <person name="Masuda S."/>
            <person name="Iwai M."/>
            <person name="Nobusawa T."/>
            <person name="Narise T."/>
            <person name="Kondo S."/>
            <person name="Saito H."/>
            <person name="Sato R."/>
            <person name="Murakawa M."/>
            <person name="Ihara Y."/>
            <person name="Oshima-Yamada Y."/>
            <person name="Ohtaka K."/>
            <person name="Satoh M."/>
            <person name="Sonobe K."/>
            <person name="Ishii M."/>
            <person name="Ohtani R."/>
            <person name="Kanamori-Sato M."/>
            <person name="Honoki R."/>
            <person name="Miyazaki D."/>
            <person name="Mochizuki H."/>
            <person name="Umetsu J."/>
            <person name="Higashi K."/>
            <person name="Shibata D."/>
            <person name="Kamiya Y."/>
            <person name="Sato N."/>
            <person name="Nakamura Y."/>
            <person name="Tabata S."/>
            <person name="Ida S."/>
            <person name="Kurokawa K."/>
            <person name="Ohta H."/>
        </authorList>
    </citation>
    <scope>NUCLEOTIDE SEQUENCE [LARGE SCALE GENOMIC DNA]</scope>
    <source>
        <strain evidence="4 5">NIES-2285</strain>
    </source>
</reference>
<dbReference type="EMBL" id="DF236961">
    <property type="protein sequence ID" value="GAQ78415.1"/>
    <property type="molecule type" value="Genomic_DNA"/>
</dbReference>
<organism evidence="4 5">
    <name type="scientific">Klebsormidium nitens</name>
    <name type="common">Green alga</name>
    <name type="synonym">Ulothrix nitens</name>
    <dbReference type="NCBI Taxonomy" id="105231"/>
    <lineage>
        <taxon>Eukaryota</taxon>
        <taxon>Viridiplantae</taxon>
        <taxon>Streptophyta</taxon>
        <taxon>Klebsormidiophyceae</taxon>
        <taxon>Klebsormidiales</taxon>
        <taxon>Klebsormidiaceae</taxon>
        <taxon>Klebsormidium</taxon>
    </lineage>
</organism>
<proteinExistence type="predicted"/>
<dbReference type="CDD" id="cd00118">
    <property type="entry name" value="LysM"/>
    <property type="match status" value="1"/>
</dbReference>
<keyword evidence="2" id="KW-1133">Transmembrane helix</keyword>
<evidence type="ECO:0000256" key="1">
    <source>
        <dbReference type="SAM" id="MobiDB-lite"/>
    </source>
</evidence>
<evidence type="ECO:0000259" key="3">
    <source>
        <dbReference type="PROSITE" id="PS51782"/>
    </source>
</evidence>
<feature type="region of interest" description="Disordered" evidence="1">
    <location>
        <begin position="1"/>
        <end position="22"/>
    </location>
</feature>
<feature type="transmembrane region" description="Helical" evidence="2">
    <location>
        <begin position="116"/>
        <end position="137"/>
    </location>
</feature>
<keyword evidence="5" id="KW-1185">Reference proteome</keyword>
<keyword evidence="2" id="KW-0472">Membrane</keyword>
<gene>
    <name evidence="4" type="ORF">KFL_000120610</name>
</gene>
<dbReference type="SUPFAM" id="SSF54106">
    <property type="entry name" value="LysM domain"/>
    <property type="match status" value="1"/>
</dbReference>
<dbReference type="InterPro" id="IPR018392">
    <property type="entry name" value="LysM"/>
</dbReference>
<accession>A0A1Y1HIT7</accession>
<feature type="compositionally biased region" description="Low complexity" evidence="1">
    <location>
        <begin position="1"/>
        <end position="11"/>
    </location>
</feature>
<dbReference type="Gene3D" id="3.10.350.10">
    <property type="entry name" value="LysM domain"/>
    <property type="match status" value="1"/>
</dbReference>
<keyword evidence="2" id="KW-0812">Transmembrane</keyword>
<dbReference type="PROSITE" id="PS51782">
    <property type="entry name" value="LYSM"/>
    <property type="match status" value="1"/>
</dbReference>
<dbReference type="Proteomes" id="UP000054558">
    <property type="component" value="Unassembled WGS sequence"/>
</dbReference>
<evidence type="ECO:0000313" key="5">
    <source>
        <dbReference type="Proteomes" id="UP000054558"/>
    </source>
</evidence>
<dbReference type="Pfam" id="PF01476">
    <property type="entry name" value="LysM"/>
    <property type="match status" value="1"/>
</dbReference>
<dbReference type="InterPro" id="IPR036779">
    <property type="entry name" value="LysM_dom_sf"/>
</dbReference>
<sequence>MAATALRVAAAPTEDRNDVDASSSGHGLYIVQWRDTLSSIARSNNTPPDEILDLNPSISREKPIIHFKESIRLPLPKLPHSPSPSSPQISQTPKVVASQAVSVPPDSPLVSPQRYALAWMAVIMTAAAVATFIWFWATLRGFVLSGLGNVRWLTGLEKKGITTAEIRLVIPDVEMVDVAGPRQAGELVRGAEQVAGVPGRLQSIEDARVSYGPESAEVIQKGVFCVISTKQGDMDETATRRDLAKAEARWTAKFEMLQRGRGLRVR</sequence>
<evidence type="ECO:0000313" key="4">
    <source>
        <dbReference type="EMBL" id="GAQ78415.1"/>
    </source>
</evidence>
<evidence type="ECO:0000256" key="2">
    <source>
        <dbReference type="SAM" id="Phobius"/>
    </source>
</evidence>